<dbReference type="EMBL" id="JAEEAQ010000708">
    <property type="protein sequence ID" value="MBI0318978.1"/>
    <property type="molecule type" value="Genomic_DNA"/>
</dbReference>
<dbReference type="Proteomes" id="UP000638849">
    <property type="component" value="Unassembled WGS sequence"/>
</dbReference>
<dbReference type="InterPro" id="IPR037069">
    <property type="entry name" value="AcylCoA_DH/ox_N_sf"/>
</dbReference>
<reference evidence="1 2" key="1">
    <citation type="submission" date="2020-12" db="EMBL/GenBank/DDBJ databases">
        <authorList>
            <person name="Kusuma A.B."/>
            <person name="Nouioui I."/>
            <person name="Goodfellow M."/>
        </authorList>
    </citation>
    <scope>NUCLEOTIDE SEQUENCE [LARGE SCALE GENOMIC DNA]</scope>
    <source>
        <strain evidence="1 2">DSM 41764</strain>
    </source>
</reference>
<proteinExistence type="predicted"/>
<name>A0ABS0RNE1_9ACTN</name>
<protein>
    <submittedName>
        <fullName evidence="1">Acyl-CoA dehydrogenase</fullName>
    </submittedName>
</protein>
<feature type="non-terminal residue" evidence="1">
    <location>
        <position position="49"/>
    </location>
</feature>
<accession>A0ABS0RNE1</accession>
<organism evidence="1 2">
    <name type="scientific">Streptomyces javensis</name>
    <dbReference type="NCBI Taxonomy" id="114698"/>
    <lineage>
        <taxon>Bacteria</taxon>
        <taxon>Bacillati</taxon>
        <taxon>Actinomycetota</taxon>
        <taxon>Actinomycetes</taxon>
        <taxon>Kitasatosporales</taxon>
        <taxon>Streptomycetaceae</taxon>
        <taxon>Streptomyces</taxon>
        <taxon>Streptomyces violaceusniger group</taxon>
    </lineage>
</organism>
<gene>
    <name evidence="1" type="ORF">JBF12_39620</name>
</gene>
<comment type="caution">
    <text evidence="1">The sequence shown here is derived from an EMBL/GenBank/DDBJ whole genome shotgun (WGS) entry which is preliminary data.</text>
</comment>
<evidence type="ECO:0000313" key="2">
    <source>
        <dbReference type="Proteomes" id="UP000638849"/>
    </source>
</evidence>
<evidence type="ECO:0000313" key="1">
    <source>
        <dbReference type="EMBL" id="MBI0318978.1"/>
    </source>
</evidence>
<keyword evidence="2" id="KW-1185">Reference proteome</keyword>
<dbReference type="Gene3D" id="1.10.540.10">
    <property type="entry name" value="Acyl-CoA dehydrogenase/oxidase, N-terminal domain"/>
    <property type="match status" value="1"/>
</dbReference>
<sequence>MDFQLTDDQRALRTGMRELLERRFPRTRLRAVVDGGAVRGDGGAVRGDG</sequence>